<protein>
    <submittedName>
        <fullName evidence="2">Uncharacterized protein</fullName>
    </submittedName>
</protein>
<evidence type="ECO:0000313" key="3">
    <source>
        <dbReference type="Proteomes" id="UP000479000"/>
    </source>
</evidence>
<organism evidence="2 3">
    <name type="scientific">Nesidiocoris tenuis</name>
    <dbReference type="NCBI Taxonomy" id="355587"/>
    <lineage>
        <taxon>Eukaryota</taxon>
        <taxon>Metazoa</taxon>
        <taxon>Ecdysozoa</taxon>
        <taxon>Arthropoda</taxon>
        <taxon>Hexapoda</taxon>
        <taxon>Insecta</taxon>
        <taxon>Pterygota</taxon>
        <taxon>Neoptera</taxon>
        <taxon>Paraneoptera</taxon>
        <taxon>Hemiptera</taxon>
        <taxon>Heteroptera</taxon>
        <taxon>Panheteroptera</taxon>
        <taxon>Cimicomorpha</taxon>
        <taxon>Miridae</taxon>
        <taxon>Dicyphina</taxon>
        <taxon>Nesidiocoris</taxon>
    </lineage>
</organism>
<dbReference type="Proteomes" id="UP000479000">
    <property type="component" value="Unassembled WGS sequence"/>
</dbReference>
<proteinExistence type="predicted"/>
<sequence>MKNISYRRAPCARRCWYSQVHNYSQKVEEQEEVDGLDPATGDVSLTSARY</sequence>
<gene>
    <name evidence="2" type="ORF">NTEN_LOCUS17469</name>
</gene>
<feature type="non-terminal residue" evidence="2">
    <location>
        <position position="50"/>
    </location>
</feature>
<feature type="region of interest" description="Disordered" evidence="1">
    <location>
        <begin position="28"/>
        <end position="50"/>
    </location>
</feature>
<name>A0A6H5H8K6_9HEMI</name>
<keyword evidence="3" id="KW-1185">Reference proteome</keyword>
<accession>A0A6H5H8K6</accession>
<dbReference type="EMBL" id="CADCXU010025639">
    <property type="protein sequence ID" value="CAB0012775.1"/>
    <property type="molecule type" value="Genomic_DNA"/>
</dbReference>
<dbReference type="AlphaFoldDB" id="A0A6H5H8K6"/>
<reference evidence="2 3" key="1">
    <citation type="submission" date="2020-02" db="EMBL/GenBank/DDBJ databases">
        <authorList>
            <person name="Ferguson B K."/>
        </authorList>
    </citation>
    <scope>NUCLEOTIDE SEQUENCE [LARGE SCALE GENOMIC DNA]</scope>
</reference>
<evidence type="ECO:0000256" key="1">
    <source>
        <dbReference type="SAM" id="MobiDB-lite"/>
    </source>
</evidence>
<evidence type="ECO:0000313" key="2">
    <source>
        <dbReference type="EMBL" id="CAB0012775.1"/>
    </source>
</evidence>